<dbReference type="AlphaFoldDB" id="A0A852ZTL2"/>
<dbReference type="FunFam" id="3.30.420.150:FF:000006">
    <property type="entry name" value="Ppx/GppA family phosphatase"/>
    <property type="match status" value="1"/>
</dbReference>
<sequence length="438" mass="45440">MRLGVLDVGSNTVHLLVVDARPGARPLPAFSHKTDLRLAELLDDVGAITEAGIRRLSTTVAAAMRVAEDKGVAEVLPFATSAVREATNGEEVLARVLRETDVDLRVLSGADEARLTFLAVRRWFGWSAGRLLVLDIGGGSLEVAAGMDEDPDVAVSLPLGAGRLTSAALPGDPPDERDVRALRRDIRAMIAGTVAGFSRLGEPDRAVATSKTFRQLARITGAAPSNEGPQVVRTLRRADLERWVPKLAAMPARRRAELPGVSAGRAGQLLAGALVAEAALDLYGLTEVEICPWALREGIILRRLDQMAALPAQALPAQTLPAQAPPAEGRPTGPAAGVAAGGGTPAGHLVPHAGTADHTTMDHITMNHATAHHATVDKAAPGRPGALRPVDGSPVVGGAVDLPLRVDSGYGTAVAQQPRGGPPPAGEDGAGERTVRAR</sequence>
<keyword evidence="2 5" id="KW-0378">Hydrolase</keyword>
<evidence type="ECO:0000313" key="5">
    <source>
        <dbReference type="EMBL" id="NYI05743.1"/>
    </source>
</evidence>
<dbReference type="PANTHER" id="PTHR30005:SF0">
    <property type="entry name" value="RETROGRADE REGULATION PROTEIN 2"/>
    <property type="match status" value="1"/>
</dbReference>
<dbReference type="Proteomes" id="UP000567795">
    <property type="component" value="Unassembled WGS sequence"/>
</dbReference>
<dbReference type="CDD" id="cd24056">
    <property type="entry name" value="ASKHA_NBD_MtPPX1-like"/>
    <property type="match status" value="1"/>
</dbReference>
<accession>A0A852ZTL2</accession>
<dbReference type="EC" id="3.6.1.40" evidence="5"/>
<evidence type="ECO:0000256" key="1">
    <source>
        <dbReference type="ARBA" id="ARBA00007125"/>
    </source>
</evidence>
<proteinExistence type="inferred from homology"/>
<gene>
    <name evidence="5" type="ORF">FHU37_002686</name>
</gene>
<feature type="domain" description="Ppx/GppA phosphatase N-terminal" evidence="4">
    <location>
        <begin position="23"/>
        <end position="305"/>
    </location>
</feature>
<name>A0A852ZTL2_9ACTN</name>
<evidence type="ECO:0000259" key="4">
    <source>
        <dbReference type="Pfam" id="PF02541"/>
    </source>
</evidence>
<dbReference type="SUPFAM" id="SSF53067">
    <property type="entry name" value="Actin-like ATPase domain"/>
    <property type="match status" value="2"/>
</dbReference>
<comment type="similarity">
    <text evidence="1">Belongs to the GppA/Ppx family.</text>
</comment>
<dbReference type="InterPro" id="IPR003695">
    <property type="entry name" value="Ppx_GppA_N"/>
</dbReference>
<keyword evidence="6" id="KW-1185">Reference proteome</keyword>
<dbReference type="Gene3D" id="3.30.420.40">
    <property type="match status" value="1"/>
</dbReference>
<dbReference type="InterPro" id="IPR043129">
    <property type="entry name" value="ATPase_NBD"/>
</dbReference>
<dbReference type="InterPro" id="IPR050273">
    <property type="entry name" value="GppA/Ppx_hydrolase"/>
</dbReference>
<dbReference type="EC" id="3.6.1.11" evidence="5"/>
<comment type="caution">
    <text evidence="5">The sequence shown here is derived from an EMBL/GenBank/DDBJ whole genome shotgun (WGS) entry which is preliminary data.</text>
</comment>
<dbReference type="Gene3D" id="3.30.420.150">
    <property type="entry name" value="Exopolyphosphatase. Domain 2"/>
    <property type="match status" value="1"/>
</dbReference>
<dbReference type="GO" id="GO:0008894">
    <property type="term" value="F:guanosine-5'-triphosphate,3'-diphosphate diphosphatase activity"/>
    <property type="evidence" value="ECO:0007669"/>
    <property type="project" value="UniProtKB-EC"/>
</dbReference>
<protein>
    <submittedName>
        <fullName evidence="5">Exopolyphosphatase/guanosine-5'-triphosphate, 3'-diphosphate pyrophosphatase</fullName>
        <ecNumber evidence="5">3.6.1.11</ecNumber>
        <ecNumber evidence="5">3.6.1.40</ecNumber>
    </submittedName>
</protein>
<dbReference type="GO" id="GO:0004309">
    <property type="term" value="F:exopolyphosphatase activity"/>
    <property type="evidence" value="ECO:0007669"/>
    <property type="project" value="UniProtKB-EC"/>
</dbReference>
<dbReference type="EMBL" id="JACBZD010000001">
    <property type="protein sequence ID" value="NYI05743.1"/>
    <property type="molecule type" value="Genomic_DNA"/>
</dbReference>
<dbReference type="PANTHER" id="PTHR30005">
    <property type="entry name" value="EXOPOLYPHOSPHATASE"/>
    <property type="match status" value="1"/>
</dbReference>
<reference evidence="5 6" key="1">
    <citation type="submission" date="2020-07" db="EMBL/GenBank/DDBJ databases">
        <title>Sequencing the genomes of 1000 actinobacteria strains.</title>
        <authorList>
            <person name="Klenk H.-P."/>
        </authorList>
    </citation>
    <scope>NUCLEOTIDE SEQUENCE [LARGE SCALE GENOMIC DNA]</scope>
    <source>
        <strain evidence="5 6">DSM 42178</strain>
    </source>
</reference>
<dbReference type="Pfam" id="PF02541">
    <property type="entry name" value="Ppx-GppA"/>
    <property type="match status" value="1"/>
</dbReference>
<evidence type="ECO:0000256" key="2">
    <source>
        <dbReference type="ARBA" id="ARBA00022801"/>
    </source>
</evidence>
<evidence type="ECO:0000256" key="3">
    <source>
        <dbReference type="SAM" id="MobiDB-lite"/>
    </source>
</evidence>
<organism evidence="5 6">
    <name type="scientific">Allostreptomyces psammosilenae</name>
    <dbReference type="NCBI Taxonomy" id="1892865"/>
    <lineage>
        <taxon>Bacteria</taxon>
        <taxon>Bacillati</taxon>
        <taxon>Actinomycetota</taxon>
        <taxon>Actinomycetes</taxon>
        <taxon>Kitasatosporales</taxon>
        <taxon>Streptomycetaceae</taxon>
        <taxon>Allostreptomyces</taxon>
    </lineage>
</organism>
<evidence type="ECO:0000313" key="6">
    <source>
        <dbReference type="Proteomes" id="UP000567795"/>
    </source>
</evidence>
<dbReference type="FunFam" id="3.30.420.40:FF:000138">
    <property type="entry name" value="Exopolyphosphatase 1"/>
    <property type="match status" value="1"/>
</dbReference>
<feature type="region of interest" description="Disordered" evidence="3">
    <location>
        <begin position="408"/>
        <end position="438"/>
    </location>
</feature>